<proteinExistence type="predicted"/>
<evidence type="ECO:0000313" key="1">
    <source>
        <dbReference type="EMBL" id="MFC6906419.1"/>
    </source>
</evidence>
<protein>
    <submittedName>
        <fullName evidence="1">Uncharacterized protein</fullName>
    </submittedName>
</protein>
<dbReference type="AlphaFoldDB" id="A0ABD5VBZ7"/>
<evidence type="ECO:0000313" key="2">
    <source>
        <dbReference type="Proteomes" id="UP001596312"/>
    </source>
</evidence>
<gene>
    <name evidence="1" type="ORF">ACFQGH_14580</name>
</gene>
<sequence>MPQSTRSDGWKLRELERQLAAQRCRLDRFERVGRQLMAAPALEYEWRCDHCRSGWIVHDGDELRCTGCGYLQYL</sequence>
<organism evidence="1 2">
    <name type="scientific">Halalkalicoccus tibetensis</name>
    <dbReference type="NCBI Taxonomy" id="175632"/>
    <lineage>
        <taxon>Archaea</taxon>
        <taxon>Methanobacteriati</taxon>
        <taxon>Methanobacteriota</taxon>
        <taxon>Stenosarchaea group</taxon>
        <taxon>Halobacteria</taxon>
        <taxon>Halobacteriales</taxon>
        <taxon>Halococcaceae</taxon>
        <taxon>Halalkalicoccus</taxon>
    </lineage>
</organism>
<dbReference type="EMBL" id="JBHSXQ010000004">
    <property type="protein sequence ID" value="MFC6906419.1"/>
    <property type="molecule type" value="Genomic_DNA"/>
</dbReference>
<dbReference type="Proteomes" id="UP001596312">
    <property type="component" value="Unassembled WGS sequence"/>
</dbReference>
<accession>A0ABD5VBZ7</accession>
<dbReference type="RefSeq" id="WP_340604987.1">
    <property type="nucleotide sequence ID" value="NZ_JBBMXV010000004.1"/>
</dbReference>
<keyword evidence="2" id="KW-1185">Reference proteome</keyword>
<name>A0ABD5VBZ7_9EURY</name>
<reference evidence="1 2" key="1">
    <citation type="journal article" date="2019" name="Int. J. Syst. Evol. Microbiol.">
        <title>The Global Catalogue of Microorganisms (GCM) 10K type strain sequencing project: providing services to taxonomists for standard genome sequencing and annotation.</title>
        <authorList>
            <consortium name="The Broad Institute Genomics Platform"/>
            <consortium name="The Broad Institute Genome Sequencing Center for Infectious Disease"/>
            <person name="Wu L."/>
            <person name="Ma J."/>
        </authorList>
    </citation>
    <scope>NUCLEOTIDE SEQUENCE [LARGE SCALE GENOMIC DNA]</scope>
    <source>
        <strain evidence="1 2">CGMCC 1.3240</strain>
    </source>
</reference>
<comment type="caution">
    <text evidence="1">The sequence shown here is derived from an EMBL/GenBank/DDBJ whole genome shotgun (WGS) entry which is preliminary data.</text>
</comment>